<dbReference type="OrthoDB" id="328123at2759"/>
<protein>
    <submittedName>
        <fullName evidence="1">Alternative protein TMEFF2</fullName>
    </submittedName>
</protein>
<proteinExistence type="predicted"/>
<dbReference type="AlphaFoldDB" id="L8E8R4"/>
<organism evidence="1">
    <name type="scientific">Homo sapiens</name>
    <name type="common">Human</name>
    <dbReference type="NCBI Taxonomy" id="9606"/>
    <lineage>
        <taxon>Eukaryota</taxon>
        <taxon>Metazoa</taxon>
        <taxon>Chordata</taxon>
        <taxon>Craniata</taxon>
        <taxon>Vertebrata</taxon>
        <taxon>Euteleostomi</taxon>
        <taxon>Mammalia</taxon>
        <taxon>Eutheria</taxon>
        <taxon>Euarchontoglires</taxon>
        <taxon>Primates</taxon>
        <taxon>Haplorrhini</taxon>
        <taxon>Catarrhini</taxon>
        <taxon>Hominidae</taxon>
        <taxon>Homo</taxon>
    </lineage>
</organism>
<gene>
    <name evidence="1" type="primary">TMEFF2</name>
</gene>
<sequence>MTMCLCVAPMGRATRMSVTCDRLHANSRVRYLWCQKDHVPQMQDQDLEMESMKALEKLVKRRHPPVIFASLVQNVTKMPRMSGVCVILTVLKPTSIPSALLMGNLMIMHAKSKKHRVRNRRKLKSCLWVDVKITQLQLLSLKMGIMQEQIMQRMLTN</sequence>
<reference evidence="1" key="1">
    <citation type="journal article" date="2013" name="PLoS ONE">
        <title>Direct detection of alternative open reading frames translation products in human significantly expands the proteome.</title>
        <authorList>
            <person name="Vanderperre B."/>
            <person name="Lucier J.-F."/>
            <person name="Motard J."/>
            <person name="Tremblay G."/>
            <person name="Vanderperre S."/>
            <person name="Wisztorski M."/>
            <person name="Salzet M."/>
            <person name="Boisvert F.-M."/>
            <person name="Roucou X."/>
        </authorList>
    </citation>
    <scope>NUCLEOTIDE SEQUENCE</scope>
</reference>
<accession>L8E8R4</accession>
<dbReference type="EMBL" id="HF584037">
    <property type="protein sequence ID" value="CCQ43534.1"/>
    <property type="molecule type" value="Genomic_DNA"/>
</dbReference>
<name>L8E8R4_HUMAN</name>
<dbReference type="ChiTaRS" id="TMEFF2">
    <property type="organism name" value="human"/>
</dbReference>
<evidence type="ECO:0000313" key="1">
    <source>
        <dbReference type="EMBL" id="CCQ43534.1"/>
    </source>
</evidence>